<dbReference type="KEGG" id="ala:BFG52_03295"/>
<reference evidence="2 3" key="1">
    <citation type="submission" date="2016-08" db="EMBL/GenBank/DDBJ databases">
        <authorList>
            <person name="Seilhamer J.J."/>
        </authorList>
    </citation>
    <scope>NUCLEOTIDE SEQUENCE [LARGE SCALE GENOMIC DNA]</scope>
    <source>
        <strain evidence="2 3">BRTC-1</strain>
    </source>
</reference>
<feature type="domain" description="Glycosyl transferase family 1" evidence="1">
    <location>
        <begin position="195"/>
        <end position="343"/>
    </location>
</feature>
<dbReference type="EMBL" id="CP016895">
    <property type="protein sequence ID" value="AOA57472.1"/>
    <property type="molecule type" value="Genomic_DNA"/>
</dbReference>
<proteinExistence type="predicted"/>
<dbReference type="Pfam" id="PF00534">
    <property type="entry name" value="Glycos_transf_1"/>
    <property type="match status" value="1"/>
</dbReference>
<evidence type="ECO:0000313" key="2">
    <source>
        <dbReference type="EMBL" id="AOA57472.1"/>
    </source>
</evidence>
<dbReference type="GO" id="GO:0016757">
    <property type="term" value="F:glycosyltransferase activity"/>
    <property type="evidence" value="ECO:0007669"/>
    <property type="project" value="InterPro"/>
</dbReference>
<organism evidence="2 3">
    <name type="scientific">Acinetobacter larvae</name>
    <dbReference type="NCBI Taxonomy" id="1789224"/>
    <lineage>
        <taxon>Bacteria</taxon>
        <taxon>Pseudomonadati</taxon>
        <taxon>Pseudomonadota</taxon>
        <taxon>Gammaproteobacteria</taxon>
        <taxon>Moraxellales</taxon>
        <taxon>Moraxellaceae</taxon>
        <taxon>Acinetobacter</taxon>
    </lineage>
</organism>
<dbReference type="Proteomes" id="UP000093391">
    <property type="component" value="Chromosome"/>
</dbReference>
<gene>
    <name evidence="2" type="ORF">BFG52_03295</name>
</gene>
<keyword evidence="3" id="KW-1185">Reference proteome</keyword>
<dbReference type="InterPro" id="IPR001296">
    <property type="entry name" value="Glyco_trans_1"/>
</dbReference>
<dbReference type="PANTHER" id="PTHR12526:SF630">
    <property type="entry name" value="GLYCOSYLTRANSFERASE"/>
    <property type="match status" value="1"/>
</dbReference>
<accession>A0A1B2LWY4</accession>
<dbReference type="RefSeq" id="WP_067552584.1">
    <property type="nucleotide sequence ID" value="NZ_CP016895.1"/>
</dbReference>
<dbReference type="OrthoDB" id="9792269at2"/>
<evidence type="ECO:0000313" key="3">
    <source>
        <dbReference type="Proteomes" id="UP000093391"/>
    </source>
</evidence>
<dbReference type="PANTHER" id="PTHR12526">
    <property type="entry name" value="GLYCOSYLTRANSFERASE"/>
    <property type="match status" value="1"/>
</dbReference>
<dbReference type="STRING" id="1789224.BFG52_03295"/>
<sequence>MNPKKILIIGDYFSGHGGTEKVLHDFYWHFYKKYDIGLLCIDSDINERQWLNDINDVHFLNVSEYLKKIYSKNIFLKIIMQLGLKKLFKNSIYYKLLKKSIASKKPDLIISTSYVFLKQIRKIISQEQLNCKVVYWDHMANSYYLKNDKLFLNNIYQPDYYFAISSGIKNSLSNLNISHEKLFLIYNPISAQSENKFSLTPIKFIYIGRLMLEKQKRCLDIIHAVKIIEHLDFSVELYGDGEERALLEKEVKKLNLMDKISFKGWVNNPWHEINQASCLLLSSQYEGFGLVLAEAISYGIPVISSNCKYGPEDIILPQINGQLYATGDIQQLASSMALFIKQPSLFYQPAVIKSSIEKFYTANYFENLNTILQTILNDHSDAS</sequence>
<dbReference type="SUPFAM" id="SSF53756">
    <property type="entry name" value="UDP-Glycosyltransferase/glycogen phosphorylase"/>
    <property type="match status" value="1"/>
</dbReference>
<dbReference type="GO" id="GO:1901135">
    <property type="term" value="P:carbohydrate derivative metabolic process"/>
    <property type="evidence" value="ECO:0007669"/>
    <property type="project" value="UniProtKB-ARBA"/>
</dbReference>
<dbReference type="AlphaFoldDB" id="A0A1B2LWY4"/>
<protein>
    <recommendedName>
        <fullName evidence="1">Glycosyl transferase family 1 domain-containing protein</fullName>
    </recommendedName>
</protein>
<evidence type="ECO:0000259" key="1">
    <source>
        <dbReference type="Pfam" id="PF00534"/>
    </source>
</evidence>
<dbReference type="Gene3D" id="3.40.50.2000">
    <property type="entry name" value="Glycogen Phosphorylase B"/>
    <property type="match status" value="2"/>
</dbReference>
<name>A0A1B2LWY4_9GAMM</name>